<dbReference type="EMBL" id="BJZP01000008">
    <property type="protein sequence ID" value="GEO85106.1"/>
    <property type="molecule type" value="Genomic_DNA"/>
</dbReference>
<evidence type="ECO:0000313" key="2">
    <source>
        <dbReference type="EMBL" id="GEO85106.1"/>
    </source>
</evidence>
<protein>
    <submittedName>
        <fullName evidence="2">Uncharacterized protein</fullName>
    </submittedName>
</protein>
<feature type="region of interest" description="Disordered" evidence="1">
    <location>
        <begin position="41"/>
        <end position="81"/>
    </location>
</feature>
<feature type="compositionally biased region" description="Basic and acidic residues" evidence="1">
    <location>
        <begin position="64"/>
        <end position="81"/>
    </location>
</feature>
<dbReference type="Proteomes" id="UP000321717">
    <property type="component" value="Unassembled WGS sequence"/>
</dbReference>
<organism evidence="2 3">
    <name type="scientific">Ciceribacter naphthalenivorans</name>
    <dbReference type="NCBI Taxonomy" id="1118451"/>
    <lineage>
        <taxon>Bacteria</taxon>
        <taxon>Pseudomonadati</taxon>
        <taxon>Pseudomonadota</taxon>
        <taxon>Alphaproteobacteria</taxon>
        <taxon>Hyphomicrobiales</taxon>
        <taxon>Rhizobiaceae</taxon>
        <taxon>Ciceribacter</taxon>
    </lineage>
</organism>
<accession>A0A512HI31</accession>
<reference evidence="2 3" key="1">
    <citation type="submission" date="2019-07" db="EMBL/GenBank/DDBJ databases">
        <title>Whole genome shotgun sequence of Rhizobium naphthalenivorans NBRC 107585.</title>
        <authorList>
            <person name="Hosoyama A."/>
            <person name="Uohara A."/>
            <person name="Ohji S."/>
            <person name="Ichikawa N."/>
        </authorList>
    </citation>
    <scope>NUCLEOTIDE SEQUENCE [LARGE SCALE GENOMIC DNA]</scope>
    <source>
        <strain evidence="2 3">NBRC 107585</strain>
    </source>
</reference>
<evidence type="ECO:0000256" key="1">
    <source>
        <dbReference type="SAM" id="MobiDB-lite"/>
    </source>
</evidence>
<name>A0A512HI31_9HYPH</name>
<comment type="caution">
    <text evidence="2">The sequence shown here is derived from an EMBL/GenBank/DDBJ whole genome shotgun (WGS) entry which is preliminary data.</text>
</comment>
<sequence length="81" mass="8800">MQAAELAMHILQFDMHAGQFVALAHDNVLLVKLPEAGRSANNKWAEHAHPEARTIGMATQQGHKQQDDGHGSDHGGHCGDR</sequence>
<dbReference type="AlphaFoldDB" id="A0A512HI31"/>
<proteinExistence type="predicted"/>
<evidence type="ECO:0000313" key="3">
    <source>
        <dbReference type="Proteomes" id="UP000321717"/>
    </source>
</evidence>
<keyword evidence="3" id="KW-1185">Reference proteome</keyword>
<gene>
    <name evidence="2" type="ORF">RNA01_20380</name>
</gene>